<dbReference type="EC" id="2.1.1.197" evidence="3 8"/>
<dbReference type="RefSeq" id="WP_036312440.1">
    <property type="nucleotide sequence ID" value="NZ_JRQD01000002.1"/>
</dbReference>
<sequence>MAEYRPDKFKVAQSFAAAATQYDDVAVLQRQTADELLDRLSLMTVKPERVLDLGAGTGRNLALLHQRYPQAQLIAMDIAAGMLKQAKKRFRDDLGFKRWLPQNKALQTITGDAESLPLADNSVDLVFANLALQWCDPKQSFKEIQRVLRPNGLLMFTSLGPDTLTELRQAWAAVDAYPHVNVFFDMHDVGDAMTASGLADCVLDVEPYTLTYDTAMAMMRDLKILGAHNVNEGRRRGLTGKNVMKNVITAYEQFRRDGLLPASYEVVFGHGWKLQQAGQQHAEDGSVHVSINEIQRR</sequence>
<evidence type="ECO:0000256" key="8">
    <source>
        <dbReference type="HAMAP-Rule" id="MF_00835"/>
    </source>
</evidence>
<dbReference type="GO" id="GO:0010340">
    <property type="term" value="F:carboxyl-O-methyltransferase activity"/>
    <property type="evidence" value="ECO:0007669"/>
    <property type="project" value="UniProtKB-UniRule"/>
</dbReference>
<organism evidence="10 11">
    <name type="scientific">Methylophaga thiooxydans</name>
    <dbReference type="NCBI Taxonomy" id="392484"/>
    <lineage>
        <taxon>Bacteria</taxon>
        <taxon>Pseudomonadati</taxon>
        <taxon>Pseudomonadota</taxon>
        <taxon>Gammaproteobacteria</taxon>
        <taxon>Thiotrichales</taxon>
        <taxon>Piscirickettsiaceae</taxon>
        <taxon>Methylophaga</taxon>
    </lineage>
</organism>
<comment type="catalytic activity">
    <reaction evidence="1 8">
        <text>malonyl-[ACP] + S-adenosyl-L-methionine = malonyl-[ACP] methyl ester + S-adenosyl-L-homocysteine</text>
        <dbReference type="Rhea" id="RHEA:17105"/>
        <dbReference type="Rhea" id="RHEA-COMP:9623"/>
        <dbReference type="Rhea" id="RHEA-COMP:9954"/>
        <dbReference type="ChEBI" id="CHEBI:57856"/>
        <dbReference type="ChEBI" id="CHEBI:59789"/>
        <dbReference type="ChEBI" id="CHEBI:78449"/>
        <dbReference type="ChEBI" id="CHEBI:78845"/>
        <dbReference type="EC" id="2.1.1.197"/>
    </reaction>
</comment>
<evidence type="ECO:0000313" key="10">
    <source>
        <dbReference type="EMBL" id="KGM07274.1"/>
    </source>
</evidence>
<dbReference type="Proteomes" id="UP000029999">
    <property type="component" value="Unassembled WGS sequence"/>
</dbReference>
<keyword evidence="5 8" id="KW-0808">Transferase</keyword>
<evidence type="ECO:0000256" key="2">
    <source>
        <dbReference type="ARBA" id="ARBA00004746"/>
    </source>
</evidence>
<dbReference type="EMBL" id="JRQD01000002">
    <property type="protein sequence ID" value="KGM07274.1"/>
    <property type="molecule type" value="Genomic_DNA"/>
</dbReference>
<evidence type="ECO:0000256" key="4">
    <source>
        <dbReference type="ARBA" id="ARBA00022603"/>
    </source>
</evidence>
<dbReference type="GO" id="GO:0009102">
    <property type="term" value="P:biotin biosynthetic process"/>
    <property type="evidence" value="ECO:0007669"/>
    <property type="project" value="UniProtKB-UniRule"/>
</dbReference>
<dbReference type="GO" id="GO:0032259">
    <property type="term" value="P:methylation"/>
    <property type="evidence" value="ECO:0007669"/>
    <property type="project" value="UniProtKB-KW"/>
</dbReference>
<name>A0A0A0BJL7_9GAMM</name>
<dbReference type="InterPro" id="IPR013216">
    <property type="entry name" value="Methyltransf_11"/>
</dbReference>
<accession>A0A0A0BJL7</accession>
<keyword evidence="4 8" id="KW-0489">Methyltransferase</keyword>
<dbReference type="InterPro" id="IPR029063">
    <property type="entry name" value="SAM-dependent_MTases_sf"/>
</dbReference>
<reference evidence="10 11" key="1">
    <citation type="submission" date="2014-09" db="EMBL/GenBank/DDBJ databases">
        <authorList>
            <person name="Grob C."/>
            <person name="Taubert M."/>
            <person name="Howat A.M."/>
            <person name="Burns O.J."/>
            <person name="Dixon J.L."/>
            <person name="Chen Y."/>
            <person name="Murrell J.C."/>
        </authorList>
    </citation>
    <scope>NUCLEOTIDE SEQUENCE [LARGE SCALE GENOMIC DNA]</scope>
    <source>
        <strain evidence="10">L4</strain>
    </source>
</reference>
<dbReference type="NCBIfam" id="TIGR02072">
    <property type="entry name" value="BioC"/>
    <property type="match status" value="1"/>
</dbReference>
<dbReference type="GO" id="GO:0102130">
    <property type="term" value="F:malonyl-CoA methyltransferase activity"/>
    <property type="evidence" value="ECO:0007669"/>
    <property type="project" value="UniProtKB-EC"/>
</dbReference>
<dbReference type="PANTHER" id="PTHR13090:SF1">
    <property type="entry name" value="ARGININE-HYDROXYLASE NDUFAF5, MITOCHONDRIAL"/>
    <property type="match status" value="1"/>
</dbReference>
<evidence type="ECO:0000256" key="7">
    <source>
        <dbReference type="ARBA" id="ARBA00022756"/>
    </source>
</evidence>
<feature type="domain" description="Methyltransferase type 11" evidence="9">
    <location>
        <begin position="51"/>
        <end position="156"/>
    </location>
</feature>
<dbReference type="STRING" id="392484.LP43_0884"/>
<evidence type="ECO:0000256" key="3">
    <source>
        <dbReference type="ARBA" id="ARBA00012327"/>
    </source>
</evidence>
<evidence type="ECO:0000256" key="1">
    <source>
        <dbReference type="ARBA" id="ARBA00000852"/>
    </source>
</evidence>
<evidence type="ECO:0000256" key="5">
    <source>
        <dbReference type="ARBA" id="ARBA00022679"/>
    </source>
</evidence>
<dbReference type="AlphaFoldDB" id="A0A0A0BJL7"/>
<keyword evidence="7 8" id="KW-0093">Biotin biosynthesis</keyword>
<dbReference type="UniPathway" id="UPA00078"/>
<dbReference type="Gene3D" id="3.40.50.150">
    <property type="entry name" value="Vaccinia Virus protein VP39"/>
    <property type="match status" value="1"/>
</dbReference>
<dbReference type="InterPro" id="IPR050602">
    <property type="entry name" value="Malonyl-ACP_OMT"/>
</dbReference>
<gene>
    <name evidence="8 10" type="primary">bioC</name>
    <name evidence="10" type="ORF">LP43_0884</name>
</gene>
<evidence type="ECO:0000259" key="9">
    <source>
        <dbReference type="Pfam" id="PF08241"/>
    </source>
</evidence>
<proteinExistence type="inferred from homology"/>
<dbReference type="HAMAP" id="MF_00835">
    <property type="entry name" value="BioC"/>
    <property type="match status" value="1"/>
</dbReference>
<comment type="pathway">
    <text evidence="2 8">Cofactor biosynthesis; biotin biosynthesis.</text>
</comment>
<dbReference type="PANTHER" id="PTHR13090">
    <property type="entry name" value="ARGININE-HYDROXYLASE NDUFAF5, MITOCHONDRIAL"/>
    <property type="match status" value="1"/>
</dbReference>
<comment type="similarity">
    <text evidence="8">Belongs to the methyltransferase superfamily.</text>
</comment>
<dbReference type="Pfam" id="PF08241">
    <property type="entry name" value="Methyltransf_11"/>
    <property type="match status" value="1"/>
</dbReference>
<comment type="caution">
    <text evidence="10">The sequence shown here is derived from an EMBL/GenBank/DDBJ whole genome shotgun (WGS) entry which is preliminary data.</text>
</comment>
<protein>
    <recommendedName>
        <fullName evidence="3 8">Malonyl-[acyl-carrier protein] O-methyltransferase</fullName>
        <shortName evidence="8">Malonyl-ACP O-methyltransferase</shortName>
        <ecNumber evidence="3 8">2.1.1.197</ecNumber>
    </recommendedName>
    <alternativeName>
        <fullName evidence="8">Biotin synthesis protein BioC</fullName>
    </alternativeName>
</protein>
<dbReference type="InterPro" id="IPR011814">
    <property type="entry name" value="BioC"/>
</dbReference>
<evidence type="ECO:0000313" key="11">
    <source>
        <dbReference type="Proteomes" id="UP000029999"/>
    </source>
</evidence>
<dbReference type="CDD" id="cd02440">
    <property type="entry name" value="AdoMet_MTases"/>
    <property type="match status" value="1"/>
</dbReference>
<comment type="function">
    <text evidence="8">Converts the free carboxyl group of a malonyl-thioester to its methyl ester by transfer of a methyl group from S-adenosyl-L-methionine (SAM). It allows to synthesize pimeloyl-ACP via the fatty acid synthetic pathway.</text>
</comment>
<dbReference type="SUPFAM" id="SSF53335">
    <property type="entry name" value="S-adenosyl-L-methionine-dependent methyltransferases"/>
    <property type="match status" value="1"/>
</dbReference>
<dbReference type="GO" id="GO:0008757">
    <property type="term" value="F:S-adenosylmethionine-dependent methyltransferase activity"/>
    <property type="evidence" value="ECO:0007669"/>
    <property type="project" value="InterPro"/>
</dbReference>
<keyword evidence="6 8" id="KW-0949">S-adenosyl-L-methionine</keyword>
<evidence type="ECO:0000256" key="6">
    <source>
        <dbReference type="ARBA" id="ARBA00022691"/>
    </source>
</evidence>